<dbReference type="PANTHER" id="PTHR30011:SF16">
    <property type="entry name" value="C2H2 FINGER DOMAIN TRANSCRIPTION FACTOR (EUROFUNG)-RELATED"/>
    <property type="match status" value="1"/>
</dbReference>
<dbReference type="PIRSF" id="PIRSF000337">
    <property type="entry name" value="NTA_MOA"/>
    <property type="match status" value="1"/>
</dbReference>
<evidence type="ECO:0000256" key="7">
    <source>
        <dbReference type="SAM" id="MobiDB-lite"/>
    </source>
</evidence>
<dbReference type="InterPro" id="IPR036661">
    <property type="entry name" value="Luciferase-like_sf"/>
</dbReference>
<dbReference type="InterPro" id="IPR016215">
    <property type="entry name" value="NTA_MOA"/>
</dbReference>
<keyword evidence="3 9" id="KW-0560">Oxidoreductase</keyword>
<evidence type="ECO:0000256" key="2">
    <source>
        <dbReference type="ARBA" id="ARBA00022643"/>
    </source>
</evidence>
<accession>A0A0M2HQI0</accession>
<comment type="caution">
    <text evidence="9">The sequence shown here is derived from an EMBL/GenBank/DDBJ whole genome shotgun (WGS) entry which is preliminary data.</text>
</comment>
<dbReference type="EMBL" id="JYJB01000005">
    <property type="protein sequence ID" value="KJL48951.1"/>
    <property type="molecule type" value="Genomic_DNA"/>
</dbReference>
<dbReference type="STRING" id="273678.RS84_00581"/>
<feature type="binding site" evidence="6">
    <location>
        <position position="101"/>
    </location>
    <ligand>
        <name>FMN</name>
        <dbReference type="ChEBI" id="CHEBI:58210"/>
    </ligand>
</feature>
<feature type="region of interest" description="Disordered" evidence="7">
    <location>
        <begin position="135"/>
        <end position="157"/>
    </location>
</feature>
<proteinExistence type="inferred from homology"/>
<dbReference type="OrthoDB" id="3265338at2"/>
<dbReference type="InterPro" id="IPR051260">
    <property type="entry name" value="Diverse_substr_monoxygenases"/>
</dbReference>
<dbReference type="Proteomes" id="UP000033900">
    <property type="component" value="Unassembled WGS sequence"/>
</dbReference>
<evidence type="ECO:0000313" key="10">
    <source>
        <dbReference type="Proteomes" id="UP000033900"/>
    </source>
</evidence>
<reference evidence="9 10" key="1">
    <citation type="submission" date="2015-02" db="EMBL/GenBank/DDBJ databases">
        <title>Draft genome sequences of ten Microbacterium spp. with emphasis on heavy metal contaminated environments.</title>
        <authorList>
            <person name="Corretto E."/>
        </authorList>
    </citation>
    <scope>NUCLEOTIDE SEQUENCE [LARGE SCALE GENOMIC DNA]</scope>
    <source>
        <strain evidence="9 10">SA35</strain>
    </source>
</reference>
<evidence type="ECO:0000256" key="6">
    <source>
        <dbReference type="PIRSR" id="PIRSR000337-1"/>
    </source>
</evidence>
<keyword evidence="4 9" id="KW-0503">Monooxygenase</keyword>
<evidence type="ECO:0000256" key="3">
    <source>
        <dbReference type="ARBA" id="ARBA00023002"/>
    </source>
</evidence>
<evidence type="ECO:0000259" key="8">
    <source>
        <dbReference type="Pfam" id="PF00296"/>
    </source>
</evidence>
<evidence type="ECO:0000256" key="5">
    <source>
        <dbReference type="ARBA" id="ARBA00033748"/>
    </source>
</evidence>
<feature type="binding site" evidence="6">
    <location>
        <position position="56"/>
    </location>
    <ligand>
        <name>FMN</name>
        <dbReference type="ChEBI" id="CHEBI:58210"/>
    </ligand>
</feature>
<dbReference type="Pfam" id="PF00296">
    <property type="entry name" value="Bac_luciferase"/>
    <property type="match status" value="1"/>
</dbReference>
<dbReference type="Gene3D" id="3.20.20.30">
    <property type="entry name" value="Luciferase-like domain"/>
    <property type="match status" value="1"/>
</dbReference>
<keyword evidence="10" id="KW-1185">Reference proteome</keyword>
<feature type="domain" description="Luciferase-like" evidence="8">
    <location>
        <begin position="29"/>
        <end position="306"/>
    </location>
</feature>
<dbReference type="SUPFAM" id="SSF51679">
    <property type="entry name" value="Bacterial luciferase-like"/>
    <property type="match status" value="1"/>
</dbReference>
<sequence length="401" mass="43504">MTEKVHIAVALDGAGWHPAAWREPTARPTELTTPGYWRDLVRAADDAGLVLATIEDALTLEGRTTESDAGIRRDRVRGRLDALLVASFLAPLTRRIGLVPTLTTTHPEPFHLATGLQTLDHASLGRAGARIVAGSSPQERANFGRRSDGPAGFPASGRVEDDPAWEAAFREAGEVVEAIRVLADSWEDDAIIRDVESGRFLDRERVHNADFEGEFFSITGASIVPRSPQGQPLITALAHQSIPYRFAAEHADVVFITPRDAEDAASIIVEVARAAAEVREESEPLRVFADLLVLIEDTTQQAHATWNRLEERAQISTDARVVIGTAETVADEIRALATAGVDGIRLRPARLPADLVAITEQLVPLLEAAGVLHQDDGAPTLRQRLGLPRRVSRFAAQEVFA</sequence>
<gene>
    <name evidence="9" type="primary">ntaA_1</name>
    <name evidence="9" type="ORF">RS84_00581</name>
</gene>
<comment type="similarity">
    <text evidence="5">Belongs to the NtaA/SnaA/DszA monooxygenase family.</text>
</comment>
<keyword evidence="2 6" id="KW-0288">FMN</keyword>
<evidence type="ECO:0000313" key="9">
    <source>
        <dbReference type="EMBL" id="KJL48951.1"/>
    </source>
</evidence>
<dbReference type="GO" id="GO:0018529">
    <property type="term" value="F:nitrilotriacetate monooxygenase activity"/>
    <property type="evidence" value="ECO:0007669"/>
    <property type="project" value="UniProtKB-EC"/>
</dbReference>
<keyword evidence="1 6" id="KW-0285">Flavoprotein</keyword>
<dbReference type="InterPro" id="IPR011251">
    <property type="entry name" value="Luciferase-like_dom"/>
</dbReference>
<evidence type="ECO:0000256" key="1">
    <source>
        <dbReference type="ARBA" id="ARBA00022630"/>
    </source>
</evidence>
<dbReference type="RefSeq" id="WP_045256254.1">
    <property type="nucleotide sequence ID" value="NZ_JYJB01000005.1"/>
</dbReference>
<dbReference type="PANTHER" id="PTHR30011">
    <property type="entry name" value="ALKANESULFONATE MONOOXYGENASE-RELATED"/>
    <property type="match status" value="1"/>
</dbReference>
<dbReference type="EC" id="1.14.14.10" evidence="9"/>
<evidence type="ECO:0000256" key="4">
    <source>
        <dbReference type="ARBA" id="ARBA00023033"/>
    </source>
</evidence>
<dbReference type="PATRIC" id="fig|273678.4.peg.573"/>
<dbReference type="AlphaFoldDB" id="A0A0M2HQI0"/>
<protein>
    <submittedName>
        <fullName evidence="9">Nitrilotriacetate monooxygenase component A</fullName>
        <ecNumber evidence="9">1.14.14.10</ecNumber>
    </submittedName>
</protein>
<name>A0A0M2HQI0_9MICO</name>
<organism evidence="9 10">
    <name type="scientific">Microbacterium hydrocarbonoxydans</name>
    <dbReference type="NCBI Taxonomy" id="273678"/>
    <lineage>
        <taxon>Bacteria</taxon>
        <taxon>Bacillati</taxon>
        <taxon>Actinomycetota</taxon>
        <taxon>Actinomycetes</taxon>
        <taxon>Micrococcales</taxon>
        <taxon>Microbacteriaceae</taxon>
        <taxon>Microbacterium</taxon>
    </lineage>
</organism>